<dbReference type="InterPro" id="IPR032466">
    <property type="entry name" value="Metal_Hydrolase"/>
</dbReference>
<keyword evidence="12" id="KW-1185">Reference proteome</keyword>
<keyword evidence="4 7" id="KW-0378">Hydrolase</keyword>
<dbReference type="HAMAP" id="MF_01518">
    <property type="entry name" value="Adenine_deamin"/>
    <property type="match status" value="1"/>
</dbReference>
<dbReference type="CDD" id="cd01295">
    <property type="entry name" value="AdeC"/>
    <property type="match status" value="1"/>
</dbReference>
<dbReference type="Gene3D" id="3.20.20.140">
    <property type="entry name" value="Metal-dependent hydrolases"/>
    <property type="match status" value="1"/>
</dbReference>
<dbReference type="Pfam" id="PF01979">
    <property type="entry name" value="Amidohydro_1"/>
    <property type="match status" value="1"/>
</dbReference>
<dbReference type="Pfam" id="PF13382">
    <property type="entry name" value="Adenine_deam_C"/>
    <property type="match status" value="1"/>
</dbReference>
<reference evidence="11 12" key="1">
    <citation type="submission" date="2024-09" db="EMBL/GenBank/DDBJ databases">
        <authorList>
            <person name="Sun Q."/>
            <person name="Mori K."/>
        </authorList>
    </citation>
    <scope>NUCLEOTIDE SEQUENCE [LARGE SCALE GENOMIC DNA]</scope>
    <source>
        <strain evidence="11 12">NCAIM B.02301</strain>
    </source>
</reference>
<evidence type="ECO:0000259" key="10">
    <source>
        <dbReference type="Pfam" id="PF13382"/>
    </source>
</evidence>
<comment type="catalytic activity">
    <reaction evidence="6 7">
        <text>adenine + H2O + H(+) = hypoxanthine + NH4(+)</text>
        <dbReference type="Rhea" id="RHEA:23688"/>
        <dbReference type="ChEBI" id="CHEBI:15377"/>
        <dbReference type="ChEBI" id="CHEBI:15378"/>
        <dbReference type="ChEBI" id="CHEBI:16708"/>
        <dbReference type="ChEBI" id="CHEBI:17368"/>
        <dbReference type="ChEBI" id="CHEBI:28938"/>
        <dbReference type="EC" id="3.5.4.2"/>
    </reaction>
</comment>
<dbReference type="SUPFAM" id="SSF51338">
    <property type="entry name" value="Composite domain of metallo-dependent hydrolases"/>
    <property type="match status" value="1"/>
</dbReference>
<comment type="caution">
    <text evidence="11">The sequence shown here is derived from an EMBL/GenBank/DDBJ whole genome shotgun (WGS) entry which is preliminary data.</text>
</comment>
<protein>
    <recommendedName>
        <fullName evidence="2 7">Adenine deaminase</fullName>
        <shortName evidence="7">Adenase</shortName>
        <shortName evidence="7">Adenine aminase</shortName>
        <ecNumber evidence="2 7">3.5.4.2</ecNumber>
    </recommendedName>
</protein>
<feature type="domain" description="Urease alpha-subunit N-terminal" evidence="8">
    <location>
        <begin position="12"/>
        <end position="53"/>
    </location>
</feature>
<evidence type="ECO:0000256" key="6">
    <source>
        <dbReference type="ARBA" id="ARBA00047720"/>
    </source>
</evidence>
<comment type="cofactor">
    <cofactor evidence="7">
        <name>Mn(2+)</name>
        <dbReference type="ChEBI" id="CHEBI:29035"/>
    </cofactor>
</comment>
<feature type="domain" description="Amidohydrolase-related" evidence="9">
    <location>
        <begin position="67"/>
        <end position="349"/>
    </location>
</feature>
<dbReference type="EMBL" id="JBHLTR010000007">
    <property type="protein sequence ID" value="MFC0558996.1"/>
    <property type="molecule type" value="Genomic_DNA"/>
</dbReference>
<dbReference type="PANTHER" id="PTHR11113:SF2">
    <property type="entry name" value="ADENINE DEAMINASE"/>
    <property type="match status" value="1"/>
</dbReference>
<dbReference type="Proteomes" id="UP001589833">
    <property type="component" value="Unassembled WGS sequence"/>
</dbReference>
<evidence type="ECO:0000256" key="2">
    <source>
        <dbReference type="ARBA" id="ARBA00012782"/>
    </source>
</evidence>
<evidence type="ECO:0000313" key="12">
    <source>
        <dbReference type="Proteomes" id="UP001589833"/>
    </source>
</evidence>
<dbReference type="InterPro" id="IPR026912">
    <property type="entry name" value="Adenine_deam_C"/>
</dbReference>
<name>A0ABV6NEB5_9BACI</name>
<evidence type="ECO:0000256" key="1">
    <source>
        <dbReference type="ARBA" id="ARBA00006773"/>
    </source>
</evidence>
<keyword evidence="5 7" id="KW-0464">Manganese</keyword>
<dbReference type="SUPFAM" id="SSF51556">
    <property type="entry name" value="Metallo-dependent hydrolases"/>
    <property type="match status" value="1"/>
</dbReference>
<evidence type="ECO:0000256" key="4">
    <source>
        <dbReference type="ARBA" id="ARBA00022801"/>
    </source>
</evidence>
<dbReference type="InterPro" id="IPR011059">
    <property type="entry name" value="Metal-dep_hydrolase_composite"/>
</dbReference>
<dbReference type="Pfam" id="PF00449">
    <property type="entry name" value="Urease_alpha"/>
    <property type="match status" value="1"/>
</dbReference>
<evidence type="ECO:0000259" key="8">
    <source>
        <dbReference type="Pfam" id="PF00449"/>
    </source>
</evidence>
<dbReference type="GO" id="GO:0000034">
    <property type="term" value="F:adenine deaminase activity"/>
    <property type="evidence" value="ECO:0007669"/>
    <property type="project" value="UniProtKB-EC"/>
</dbReference>
<comment type="similarity">
    <text evidence="1 7">Belongs to the metallo-dependent hydrolases superfamily. Adenine deaminase family.</text>
</comment>
<evidence type="ECO:0000313" key="11">
    <source>
        <dbReference type="EMBL" id="MFC0558996.1"/>
    </source>
</evidence>
<dbReference type="PANTHER" id="PTHR11113">
    <property type="entry name" value="N-ACETYLGLUCOSAMINE-6-PHOSPHATE DEACETYLASE"/>
    <property type="match status" value="1"/>
</dbReference>
<dbReference type="InterPro" id="IPR006680">
    <property type="entry name" value="Amidohydro-rel"/>
</dbReference>
<dbReference type="NCBIfam" id="TIGR01178">
    <property type="entry name" value="ade"/>
    <property type="match status" value="1"/>
</dbReference>
<organism evidence="11 12">
    <name type="scientific">Halalkalibacter alkalisediminis</name>
    <dbReference type="NCBI Taxonomy" id="935616"/>
    <lineage>
        <taxon>Bacteria</taxon>
        <taxon>Bacillati</taxon>
        <taxon>Bacillota</taxon>
        <taxon>Bacilli</taxon>
        <taxon>Bacillales</taxon>
        <taxon>Bacillaceae</taxon>
        <taxon>Halalkalibacter</taxon>
    </lineage>
</organism>
<evidence type="ECO:0000256" key="3">
    <source>
        <dbReference type="ARBA" id="ARBA00022723"/>
    </source>
</evidence>
<gene>
    <name evidence="7 11" type="primary">ade</name>
    <name evidence="11" type="ORF">ACFFH4_08020</name>
</gene>
<evidence type="ECO:0000256" key="7">
    <source>
        <dbReference type="HAMAP-Rule" id="MF_01518"/>
    </source>
</evidence>
<evidence type="ECO:0000259" key="9">
    <source>
        <dbReference type="Pfam" id="PF01979"/>
    </source>
</evidence>
<evidence type="ECO:0000256" key="5">
    <source>
        <dbReference type="ARBA" id="ARBA00023211"/>
    </source>
</evidence>
<dbReference type="Gene3D" id="2.30.40.10">
    <property type="entry name" value="Urease, subunit C, domain 1"/>
    <property type="match status" value="1"/>
</dbReference>
<feature type="domain" description="Adenine deaminase C-terminal" evidence="10">
    <location>
        <begin position="402"/>
        <end position="570"/>
    </location>
</feature>
<sequence length="580" mass="62734">MMKQDLKRRLAAATKREKADLVIKNAQIIDVFTLTIFEADVAVTDGVIIGIGTYEGIKEMDSKGAFLAPTFIDGHVHIESAMVPPEEFAKVVVPRGVTTIFADPHEIANVGGLEAVTYMIEAAKGLPLDVKIMVPSSVPATDFEHNGAELTVENIETLFDDYGAYGLAEVMDYPAVFSAQEKMMSKLEAATERGKLIDGHAAGLDETGLNAYRVAGIRNDHEAVTADEALNRLRRGMYVLMREGTAAKDIEALLPILTPENARRCVFSTDDKHLDDLVKEGSIDASIRKAIQLGVNPLQAIQMASLNAAECFGLQDKGAIAPGYEASFVLISNLEKLEIEEVYIKGEKVAQKGKMVVGIRETIQPPTSLLNSVHLAPITEKKLELRMESPKANVIGVKPGSIVTEHLVEEVDLVEGLFTPSVEKNQLKLVVAERHHELGYVGVGIVKGIPIKEGAIVATVAHDSHNIVACGTDDQSIKKAIEHVAATKGGVAVVRGDEVLADLALPLAGLMSLQPYDQVNSALEKLEDALKEIGFNESWNPFLTLSFLALPVIPSLKLTDSGLFNVESFEHISVEVIEKK</sequence>
<dbReference type="InterPro" id="IPR011612">
    <property type="entry name" value="Urease_alpha_N_dom"/>
</dbReference>
<dbReference type="InterPro" id="IPR006679">
    <property type="entry name" value="Adenine_deam"/>
</dbReference>
<keyword evidence="3" id="KW-0479">Metal-binding</keyword>
<proteinExistence type="inferred from homology"/>
<dbReference type="RefSeq" id="WP_273845075.1">
    <property type="nucleotide sequence ID" value="NZ_JAQQWT010000011.1"/>
</dbReference>
<accession>A0ABV6NEB5</accession>
<dbReference type="EC" id="3.5.4.2" evidence="2 7"/>